<gene>
    <name evidence="1" type="ORF">KSMBR1_2868</name>
</gene>
<dbReference type="KEGG" id="kst:KSMBR1_2868"/>
<organism evidence="1 2">
    <name type="scientific">Kuenenia stuttgartiensis</name>
    <dbReference type="NCBI Taxonomy" id="174633"/>
    <lineage>
        <taxon>Bacteria</taxon>
        <taxon>Pseudomonadati</taxon>
        <taxon>Planctomycetota</taxon>
        <taxon>Candidatus Brocadiia</taxon>
        <taxon>Candidatus Brocadiales</taxon>
        <taxon>Candidatus Brocadiaceae</taxon>
        <taxon>Candidatus Kuenenia</taxon>
    </lineage>
</organism>
<name>A0A2C9CHH3_KUEST</name>
<protein>
    <recommendedName>
        <fullName evidence="3">YcfA-like protein</fullName>
    </recommendedName>
</protein>
<dbReference type="EMBL" id="LT934425">
    <property type="protein sequence ID" value="SOH05349.1"/>
    <property type="molecule type" value="Genomic_DNA"/>
</dbReference>
<evidence type="ECO:0008006" key="3">
    <source>
        <dbReference type="Google" id="ProtNLM"/>
    </source>
</evidence>
<evidence type="ECO:0000313" key="2">
    <source>
        <dbReference type="Proteomes" id="UP000221734"/>
    </source>
</evidence>
<dbReference type="AlphaFoldDB" id="A0A2C9CHH3"/>
<accession>A0A2C9CHH3</accession>
<reference evidence="2" key="1">
    <citation type="submission" date="2017-10" db="EMBL/GenBank/DDBJ databases">
        <authorList>
            <person name="Frank J."/>
        </authorList>
    </citation>
    <scope>NUCLEOTIDE SEQUENCE [LARGE SCALE GENOMIC DNA]</scope>
</reference>
<proteinExistence type="predicted"/>
<evidence type="ECO:0000313" key="1">
    <source>
        <dbReference type="EMBL" id="SOH05349.1"/>
    </source>
</evidence>
<dbReference type="Proteomes" id="UP000221734">
    <property type="component" value="Chromosome Kuenenia_stuttgartiensis_MBR1"/>
</dbReference>
<sequence>MLKILCGTSDANIKFEDLCSLLKHFGFDMRIKSSHHMFRKKAVIEKINLQREGNKAKPYQVKQVRNIIVKYKRGGTI</sequence>
<keyword evidence="2" id="KW-1185">Reference proteome</keyword>